<gene>
    <name evidence="1" type="ORF">GQS65_18950</name>
</gene>
<protein>
    <submittedName>
        <fullName evidence="1">Uncharacterized protein</fullName>
    </submittedName>
</protein>
<dbReference type="EMBL" id="WSZK01000036">
    <property type="protein sequence ID" value="MWG36539.1"/>
    <property type="molecule type" value="Genomic_DNA"/>
</dbReference>
<evidence type="ECO:0000313" key="1">
    <source>
        <dbReference type="EMBL" id="MWG36539.1"/>
    </source>
</evidence>
<evidence type="ECO:0000313" key="2">
    <source>
        <dbReference type="Proteomes" id="UP000451471"/>
    </source>
</evidence>
<accession>A0A6B0GS72</accession>
<name>A0A6B0GS72_9EURY</name>
<proteinExistence type="predicted"/>
<dbReference type="RefSeq" id="WP_158206192.1">
    <property type="nucleotide sequence ID" value="NZ_WSZK01000036.1"/>
</dbReference>
<dbReference type="AlphaFoldDB" id="A0A6B0GS72"/>
<keyword evidence="2" id="KW-1185">Reference proteome</keyword>
<reference evidence="1 2" key="1">
    <citation type="submission" date="2019-12" db="EMBL/GenBank/DDBJ databases">
        <title>Halocatena pleomorpha gen. nov. sp. nov., an extremely halophilic archaeon of family Halobacteriaceae isolated from saltpan soil.</title>
        <authorList>
            <person name="Pal Y."/>
            <person name="Verma A."/>
            <person name="Krishnamurthi S."/>
            <person name="Kumar P."/>
        </authorList>
    </citation>
    <scope>NUCLEOTIDE SEQUENCE [LARGE SCALE GENOMIC DNA]</scope>
    <source>
        <strain evidence="1 2">JCM 16495</strain>
    </source>
</reference>
<sequence>MTLPTLDGRKCAGCSRLVLRRDRSVEPGALCTACRSEDLLVCSCGRTGLPERIALCERSH</sequence>
<comment type="caution">
    <text evidence="1">The sequence shown here is derived from an EMBL/GenBank/DDBJ whole genome shotgun (WGS) entry which is preliminary data.</text>
</comment>
<dbReference type="Proteomes" id="UP000451471">
    <property type="component" value="Unassembled WGS sequence"/>
</dbReference>
<organism evidence="1 2">
    <name type="scientific">Halomarina oriensis</name>
    <dbReference type="NCBI Taxonomy" id="671145"/>
    <lineage>
        <taxon>Archaea</taxon>
        <taxon>Methanobacteriati</taxon>
        <taxon>Methanobacteriota</taxon>
        <taxon>Stenosarchaea group</taxon>
        <taxon>Halobacteria</taxon>
        <taxon>Halobacteriales</taxon>
        <taxon>Natronomonadaceae</taxon>
        <taxon>Halomarina</taxon>
    </lineage>
</organism>